<proteinExistence type="predicted"/>
<evidence type="ECO:0000313" key="2">
    <source>
        <dbReference type="EMBL" id="PVU85512.1"/>
    </source>
</evidence>
<gene>
    <name evidence="2" type="ORF">BB561_006937</name>
</gene>
<dbReference type="EMBL" id="MBFR01000843">
    <property type="protein sequence ID" value="PVU85512.1"/>
    <property type="molecule type" value="Genomic_DNA"/>
</dbReference>
<sequence length="199" mass="21417">MIFNKSLLSACIIAQALMQISFSANVPRIKAQSYTGPAVTHSVNVTINICNENGTVAICNENGCSTTLKKNNNDGSKCTDGTTRCASEGIDSETCSNGKWILRKCSANEECKIDKDNIAKCTKIDESKCTDGTTRCASQAKCTKIDESKCTDGTTRCASQGIDSETCSNGKWIRRKCSGNEECKIDKDNIAKCTKISPP</sequence>
<evidence type="ECO:0000313" key="3">
    <source>
        <dbReference type="Proteomes" id="UP000245383"/>
    </source>
</evidence>
<accession>A0A2T9XZJ4</accession>
<dbReference type="Proteomes" id="UP000245383">
    <property type="component" value="Unassembled WGS sequence"/>
</dbReference>
<feature type="signal peptide" evidence="1">
    <location>
        <begin position="1"/>
        <end position="23"/>
    </location>
</feature>
<evidence type="ECO:0000256" key="1">
    <source>
        <dbReference type="SAM" id="SignalP"/>
    </source>
</evidence>
<keyword evidence="1" id="KW-0732">Signal</keyword>
<keyword evidence="3" id="KW-1185">Reference proteome</keyword>
<name>A0A2T9XZJ4_9FUNG</name>
<reference evidence="2 3" key="1">
    <citation type="journal article" date="2018" name="MBio">
        <title>Comparative Genomics Reveals the Core Gene Toolbox for the Fungus-Insect Symbiosis.</title>
        <authorList>
            <person name="Wang Y."/>
            <person name="Stata M."/>
            <person name="Wang W."/>
            <person name="Stajich J.E."/>
            <person name="White M.M."/>
            <person name="Moncalvo J.M."/>
        </authorList>
    </citation>
    <scope>NUCLEOTIDE SEQUENCE [LARGE SCALE GENOMIC DNA]</scope>
    <source>
        <strain evidence="2 3">SWE-8-4</strain>
    </source>
</reference>
<protein>
    <submittedName>
        <fullName evidence="2">Uncharacterized protein</fullName>
    </submittedName>
</protein>
<dbReference type="AlphaFoldDB" id="A0A2T9XZJ4"/>
<comment type="caution">
    <text evidence="2">The sequence shown here is derived from an EMBL/GenBank/DDBJ whole genome shotgun (WGS) entry which is preliminary data.</text>
</comment>
<feature type="chain" id="PRO_5015613082" evidence="1">
    <location>
        <begin position="24"/>
        <end position="199"/>
    </location>
</feature>
<organism evidence="2 3">
    <name type="scientific">Smittium simulii</name>
    <dbReference type="NCBI Taxonomy" id="133385"/>
    <lineage>
        <taxon>Eukaryota</taxon>
        <taxon>Fungi</taxon>
        <taxon>Fungi incertae sedis</taxon>
        <taxon>Zoopagomycota</taxon>
        <taxon>Kickxellomycotina</taxon>
        <taxon>Harpellomycetes</taxon>
        <taxon>Harpellales</taxon>
        <taxon>Legeriomycetaceae</taxon>
        <taxon>Smittium</taxon>
    </lineage>
</organism>